<evidence type="ECO:0000313" key="2">
    <source>
        <dbReference type="Proteomes" id="UP000653127"/>
    </source>
</evidence>
<comment type="caution">
    <text evidence="1">The sequence shown here is derived from an EMBL/GenBank/DDBJ whole genome shotgun (WGS) entry which is preliminary data.</text>
</comment>
<dbReference type="InterPro" id="IPR025427">
    <property type="entry name" value="DUF4160"/>
</dbReference>
<gene>
    <name evidence="1" type="ORF">H8711_10015</name>
</gene>
<reference evidence="1" key="1">
    <citation type="submission" date="2020-08" db="EMBL/GenBank/DDBJ databases">
        <title>Genome public.</title>
        <authorList>
            <person name="Liu C."/>
            <person name="Sun Q."/>
        </authorList>
    </citation>
    <scope>NUCLEOTIDE SEQUENCE</scope>
    <source>
        <strain evidence="1">NSJ-31</strain>
    </source>
</reference>
<sequence>MPELCRFFNIVIKMIFSDNDQHHKPHFHVYYAEYEASVGVDGELLAGSLPVKQLKLVQAWAVIHEDELYAAWNNAVRNIPFGKIEPLR</sequence>
<name>A0A926E0B3_9FIRM</name>
<dbReference type="Pfam" id="PF13711">
    <property type="entry name" value="DUF4160"/>
    <property type="match status" value="1"/>
</dbReference>
<dbReference type="EMBL" id="JACRST010000016">
    <property type="protein sequence ID" value="MBC8547258.1"/>
    <property type="molecule type" value="Genomic_DNA"/>
</dbReference>
<protein>
    <submittedName>
        <fullName evidence="1">DUF4160 domain-containing protein</fullName>
    </submittedName>
</protein>
<dbReference type="Proteomes" id="UP000653127">
    <property type="component" value="Unassembled WGS sequence"/>
</dbReference>
<keyword evidence="2" id="KW-1185">Reference proteome</keyword>
<organism evidence="1 2">
    <name type="scientific">Ligaoa zhengdingensis</name>
    <dbReference type="NCBI Taxonomy" id="2763658"/>
    <lineage>
        <taxon>Bacteria</taxon>
        <taxon>Bacillati</taxon>
        <taxon>Bacillota</taxon>
        <taxon>Clostridia</taxon>
        <taxon>Eubacteriales</taxon>
        <taxon>Oscillospiraceae</taxon>
        <taxon>Ligaoa</taxon>
    </lineage>
</organism>
<evidence type="ECO:0000313" key="1">
    <source>
        <dbReference type="EMBL" id="MBC8547258.1"/>
    </source>
</evidence>
<proteinExistence type="predicted"/>
<accession>A0A926E0B3</accession>
<dbReference type="AlphaFoldDB" id="A0A926E0B3"/>
<dbReference type="RefSeq" id="WP_249283333.1">
    <property type="nucleotide sequence ID" value="NZ_JACRST010000016.1"/>
</dbReference>